<dbReference type="Gene3D" id="1.20.5.440">
    <property type="entry name" value="ATP synthase delta/epsilon subunit, C-terminal domain"/>
    <property type="match status" value="1"/>
</dbReference>
<organism evidence="18 19">
    <name type="scientific">Desulfoscipio geothermicus DSM 3669</name>
    <dbReference type="NCBI Taxonomy" id="1121426"/>
    <lineage>
        <taxon>Bacteria</taxon>
        <taxon>Bacillati</taxon>
        <taxon>Bacillota</taxon>
        <taxon>Clostridia</taxon>
        <taxon>Eubacteriales</taxon>
        <taxon>Desulfallaceae</taxon>
        <taxon>Desulfoscipio</taxon>
    </lineage>
</organism>
<keyword evidence="8 14" id="KW-0406">Ion transport</keyword>
<sequence length="134" mass="14651">MAEEKLQRLEVVTPERKVYSEDIRFVVLPGSEGELGILPEHAPLVSALKIGQVRVQHEGKTLKIAVSGGFAEVRNNRVTVLANAAEREDQINLERAQAAKERAEQRLASGGSDIDTARAEAALKRAINRIKTVS</sequence>
<dbReference type="InterPro" id="IPR020547">
    <property type="entry name" value="ATP_synth_F1_esu_C"/>
</dbReference>
<evidence type="ECO:0000313" key="19">
    <source>
        <dbReference type="Proteomes" id="UP000199584"/>
    </source>
</evidence>
<dbReference type="InterPro" id="IPR036771">
    <property type="entry name" value="ATPsynth_dsu/esu_N"/>
</dbReference>
<keyword evidence="7 14" id="KW-0375">Hydrogen ion transport</keyword>
<feature type="domain" description="ATP synthase F1 complex delta/epsilon subunit N-terminal" evidence="17">
    <location>
        <begin position="8"/>
        <end position="85"/>
    </location>
</feature>
<dbReference type="FunFam" id="2.60.15.10:FF:000001">
    <property type="entry name" value="ATP synthase epsilon chain"/>
    <property type="match status" value="1"/>
</dbReference>
<dbReference type="GO" id="GO:0046933">
    <property type="term" value="F:proton-transporting ATP synthase activity, rotational mechanism"/>
    <property type="evidence" value="ECO:0007669"/>
    <property type="project" value="UniProtKB-UniRule"/>
</dbReference>
<dbReference type="SUPFAM" id="SSF46604">
    <property type="entry name" value="Epsilon subunit of F1F0-ATP synthase C-terminal domain"/>
    <property type="match status" value="1"/>
</dbReference>
<reference evidence="19" key="1">
    <citation type="submission" date="2016-10" db="EMBL/GenBank/DDBJ databases">
        <authorList>
            <person name="Varghese N."/>
            <person name="Submissions S."/>
        </authorList>
    </citation>
    <scope>NUCLEOTIDE SEQUENCE [LARGE SCALE GENOMIC DNA]</scope>
    <source>
        <strain evidence="19">DSM 3669</strain>
    </source>
</reference>
<dbReference type="Proteomes" id="UP000199584">
    <property type="component" value="Unassembled WGS sequence"/>
</dbReference>
<comment type="function">
    <text evidence="1 14">Produces ATP from ADP in the presence of a proton gradient across the membrane.</text>
</comment>
<evidence type="ECO:0000256" key="10">
    <source>
        <dbReference type="ARBA" id="ARBA00023196"/>
    </source>
</evidence>
<dbReference type="SUPFAM" id="SSF51344">
    <property type="entry name" value="Epsilon subunit of F1F0-ATP synthase N-terminal domain"/>
    <property type="match status" value="1"/>
</dbReference>
<evidence type="ECO:0000256" key="15">
    <source>
        <dbReference type="RuleBase" id="RU003656"/>
    </source>
</evidence>
<dbReference type="Pfam" id="PF02823">
    <property type="entry name" value="ATP-synt_DE_N"/>
    <property type="match status" value="1"/>
</dbReference>
<comment type="subunit">
    <text evidence="14 15">F-type ATPases have 2 components, CF(1) - the catalytic core - and CF(0) - the membrane proton channel. CF(1) has five subunits: alpha(3), beta(3), gamma(1), delta(1), epsilon(1). CF(0) has three main subunits: a, b and c.</text>
</comment>
<evidence type="ECO:0000256" key="6">
    <source>
        <dbReference type="ARBA" id="ARBA00022475"/>
    </source>
</evidence>
<keyword evidence="10 14" id="KW-0139">CF(1)</keyword>
<dbReference type="OrthoDB" id="9804110at2"/>
<evidence type="ECO:0000256" key="13">
    <source>
        <dbReference type="ARBA" id="ARBA00031795"/>
    </source>
</evidence>
<comment type="similarity">
    <text evidence="3 14 15">Belongs to the ATPase epsilon chain family.</text>
</comment>
<dbReference type="CDD" id="cd12152">
    <property type="entry name" value="F1-ATPase_delta"/>
    <property type="match status" value="1"/>
</dbReference>
<evidence type="ECO:0000256" key="9">
    <source>
        <dbReference type="ARBA" id="ARBA00023136"/>
    </source>
</evidence>
<dbReference type="GO" id="GO:0045259">
    <property type="term" value="C:proton-transporting ATP synthase complex"/>
    <property type="evidence" value="ECO:0007669"/>
    <property type="project" value="UniProtKB-KW"/>
</dbReference>
<dbReference type="AlphaFoldDB" id="A0A1I6CXK0"/>
<dbReference type="GO" id="GO:0005886">
    <property type="term" value="C:plasma membrane"/>
    <property type="evidence" value="ECO:0007669"/>
    <property type="project" value="UniProtKB-SubCell"/>
</dbReference>
<evidence type="ECO:0000256" key="12">
    <source>
        <dbReference type="ARBA" id="ARBA00030215"/>
    </source>
</evidence>
<evidence type="ECO:0000256" key="2">
    <source>
        <dbReference type="ARBA" id="ARBA00004202"/>
    </source>
</evidence>
<evidence type="ECO:0000256" key="7">
    <source>
        <dbReference type="ARBA" id="ARBA00022781"/>
    </source>
</evidence>
<dbReference type="NCBIfam" id="NF001846">
    <property type="entry name" value="PRK00571.1-3"/>
    <property type="match status" value="1"/>
</dbReference>
<evidence type="ECO:0000256" key="3">
    <source>
        <dbReference type="ARBA" id="ARBA00005712"/>
    </source>
</evidence>
<dbReference type="PANTHER" id="PTHR13822">
    <property type="entry name" value="ATP SYNTHASE DELTA/EPSILON CHAIN"/>
    <property type="match status" value="1"/>
</dbReference>
<dbReference type="Gene3D" id="2.60.15.10">
    <property type="entry name" value="F0F1 ATP synthase delta/epsilon subunit, N-terminal"/>
    <property type="match status" value="1"/>
</dbReference>
<feature type="domain" description="ATP synthase epsilon subunit C-terminal" evidence="16">
    <location>
        <begin position="89"/>
        <end position="133"/>
    </location>
</feature>
<keyword evidence="11 14" id="KW-0066">ATP synthesis</keyword>
<dbReference type="InterPro" id="IPR036794">
    <property type="entry name" value="ATP_F1_dsu/esu_C_sf"/>
</dbReference>
<dbReference type="EMBL" id="FOYM01000003">
    <property type="protein sequence ID" value="SFQ97929.1"/>
    <property type="molecule type" value="Genomic_DNA"/>
</dbReference>
<dbReference type="InterPro" id="IPR001469">
    <property type="entry name" value="ATP_synth_F1_dsu/esu"/>
</dbReference>
<dbReference type="FunFam" id="1.20.5.440:FF:000001">
    <property type="entry name" value="ATP synthase epsilon chain"/>
    <property type="match status" value="1"/>
</dbReference>
<evidence type="ECO:0000256" key="14">
    <source>
        <dbReference type="HAMAP-Rule" id="MF_00530"/>
    </source>
</evidence>
<dbReference type="NCBIfam" id="NF009980">
    <property type="entry name" value="PRK13446.1"/>
    <property type="match status" value="1"/>
</dbReference>
<evidence type="ECO:0000256" key="11">
    <source>
        <dbReference type="ARBA" id="ARBA00023310"/>
    </source>
</evidence>
<keyword evidence="5 14" id="KW-0813">Transport</keyword>
<protein>
    <recommendedName>
        <fullName evidence="4 14">ATP synthase epsilon chain</fullName>
    </recommendedName>
    <alternativeName>
        <fullName evidence="13 14">ATP synthase F1 sector epsilon subunit</fullName>
    </alternativeName>
    <alternativeName>
        <fullName evidence="12 14">F-ATPase epsilon subunit</fullName>
    </alternativeName>
</protein>
<dbReference type="Pfam" id="PF00401">
    <property type="entry name" value="ATP-synt_DE"/>
    <property type="match status" value="1"/>
</dbReference>
<keyword evidence="9 14" id="KW-0472">Membrane</keyword>
<evidence type="ECO:0000256" key="5">
    <source>
        <dbReference type="ARBA" id="ARBA00022448"/>
    </source>
</evidence>
<dbReference type="STRING" id="39060.SAMN05660706_10317"/>
<gene>
    <name evidence="14" type="primary">atpC</name>
    <name evidence="18" type="ORF">SAMN05660706_10317</name>
</gene>
<keyword evidence="19" id="KW-1185">Reference proteome</keyword>
<evidence type="ECO:0000256" key="8">
    <source>
        <dbReference type="ARBA" id="ARBA00023065"/>
    </source>
</evidence>
<dbReference type="HAMAP" id="MF_00530">
    <property type="entry name" value="ATP_synth_epsil_bac"/>
    <property type="match status" value="1"/>
</dbReference>
<evidence type="ECO:0000259" key="17">
    <source>
        <dbReference type="Pfam" id="PF02823"/>
    </source>
</evidence>
<dbReference type="GO" id="GO:0005524">
    <property type="term" value="F:ATP binding"/>
    <property type="evidence" value="ECO:0007669"/>
    <property type="project" value="UniProtKB-UniRule"/>
</dbReference>
<keyword evidence="6 14" id="KW-1003">Cell membrane</keyword>
<proteinExistence type="inferred from homology"/>
<dbReference type="InterPro" id="IPR020546">
    <property type="entry name" value="ATP_synth_F1_dsu/esu_N"/>
</dbReference>
<evidence type="ECO:0000259" key="16">
    <source>
        <dbReference type="Pfam" id="PF00401"/>
    </source>
</evidence>
<evidence type="ECO:0000256" key="1">
    <source>
        <dbReference type="ARBA" id="ARBA00003543"/>
    </source>
</evidence>
<evidence type="ECO:0000313" key="18">
    <source>
        <dbReference type="EMBL" id="SFQ97929.1"/>
    </source>
</evidence>
<comment type="subcellular location">
    <subcellularLocation>
        <location evidence="2 14">Cell membrane</location>
        <topology evidence="2 14">Peripheral membrane protein</topology>
    </subcellularLocation>
</comment>
<evidence type="ECO:0000256" key="4">
    <source>
        <dbReference type="ARBA" id="ARBA00014480"/>
    </source>
</evidence>
<dbReference type="NCBIfam" id="TIGR01216">
    <property type="entry name" value="ATP_synt_epsi"/>
    <property type="match status" value="1"/>
</dbReference>
<accession>A0A1I6CXK0</accession>
<name>A0A1I6CXK0_9FIRM</name>
<dbReference type="RefSeq" id="WP_092481880.1">
    <property type="nucleotide sequence ID" value="NZ_FOYM01000003.1"/>
</dbReference>
<dbReference type="PANTHER" id="PTHR13822:SF10">
    <property type="entry name" value="ATP SYNTHASE EPSILON CHAIN, CHLOROPLASTIC"/>
    <property type="match status" value="1"/>
</dbReference>